<dbReference type="InterPro" id="IPR046037">
    <property type="entry name" value="DUF5995"/>
</dbReference>
<dbReference type="InterPro" id="IPR018490">
    <property type="entry name" value="cNMP-bd_dom_sf"/>
</dbReference>
<reference evidence="2 3" key="1">
    <citation type="submission" date="2018-09" db="EMBL/GenBank/DDBJ databases">
        <title>Complete genome sequence of Euzebya sp. DY32-46 isolated from seawater of Pacific Ocean.</title>
        <authorList>
            <person name="Xu L."/>
            <person name="Wu Y.-H."/>
            <person name="Xu X.-W."/>
        </authorList>
    </citation>
    <scope>NUCLEOTIDE SEQUENCE [LARGE SCALE GENOMIC DNA]</scope>
    <source>
        <strain evidence="2 3">DY32-46</strain>
    </source>
</reference>
<organism evidence="2 3">
    <name type="scientific">Euzebya pacifica</name>
    <dbReference type="NCBI Taxonomy" id="1608957"/>
    <lineage>
        <taxon>Bacteria</taxon>
        <taxon>Bacillati</taxon>
        <taxon>Actinomycetota</taxon>
        <taxon>Nitriliruptoria</taxon>
        <taxon>Euzebyales</taxon>
    </lineage>
</organism>
<dbReference type="OrthoDB" id="583431at2"/>
<keyword evidence="3" id="KW-1185">Reference proteome</keyword>
<dbReference type="PANTHER" id="PTHR11635:SF152">
    <property type="entry name" value="CAMP-DEPENDENT PROTEIN KINASE TYPE I REGULATORY SUBUNIT-RELATED"/>
    <property type="match status" value="1"/>
</dbReference>
<dbReference type="InterPro" id="IPR000595">
    <property type="entry name" value="cNMP-bd_dom"/>
</dbReference>
<protein>
    <recommendedName>
        <fullName evidence="1">Cyclic nucleotide-binding domain-containing protein</fullName>
    </recommendedName>
</protein>
<dbReference type="GO" id="GO:0005952">
    <property type="term" value="C:cAMP-dependent protein kinase complex"/>
    <property type="evidence" value="ECO:0007669"/>
    <property type="project" value="InterPro"/>
</dbReference>
<dbReference type="AlphaFoldDB" id="A0A346Y5F4"/>
<evidence type="ECO:0000259" key="1">
    <source>
        <dbReference type="PROSITE" id="PS50042"/>
    </source>
</evidence>
<dbReference type="CDD" id="cd00038">
    <property type="entry name" value="CAP_ED"/>
    <property type="match status" value="1"/>
</dbReference>
<proteinExistence type="predicted"/>
<sequence>MNDPFGAVAATPPGVADALNGFCQEAPPLGGHTLRGFDERIDALAAEQDRLVATGDRRGVFHLTYLSFSRQVRKGFDEGRFSDVAFAADMSCRFIDAYLLQARRWAQGDPTQCRAWARAFGGAQSGDANVLQSMFLGMNAHIHYDLAFVTLGSCRAAGDLDDLADTWRSVSRTGVPDVRHLDFLVINQIAWDAIPVIQDTVLGQFASVLKLGNKLVSRITAAVGQRLLMDARDRAWAHATLLIHARTDLQRAAVAGMIDAYASVHADLVDVLSLKPWEVADGITDWAERGEEQEWAAAAALPDATRDHLVDMACTNPVVGGLALRELAFAGYDPGRILEALLDADRDDLAADFVDVVQSESPRHRRADLRRWLDRSETPQLVVLEAVVEGRTAPSRDLPDRPMAALRQQWQASIDDAQRCLAVSEVAAVPELAAALRDHQRRTVELAGRVGWSPTPSGVAVPTAEQARSLLAEHPDVWVRTCATRMDRTTRDGAMDDLIDRVLFLRSTALFTEVATDDLLRVAEKLQARSYAAGSAIVDAGVRSDGIHLIVDGQVEVSQTRRGGVVPLFSFGPGESVGELSALTDGPATSSCTARTDVRTWLLPTAVLAELLDRHPRVAVGLLRMISRRLVLTTQLVGGTDR</sequence>
<evidence type="ECO:0000313" key="2">
    <source>
        <dbReference type="EMBL" id="AXV09701.1"/>
    </source>
</evidence>
<name>A0A346Y5F4_9ACTN</name>
<dbReference type="Pfam" id="PF00027">
    <property type="entry name" value="cNMP_binding"/>
    <property type="match status" value="1"/>
</dbReference>
<dbReference type="Gene3D" id="2.60.120.10">
    <property type="entry name" value="Jelly Rolls"/>
    <property type="match status" value="1"/>
</dbReference>
<dbReference type="InterPro" id="IPR050503">
    <property type="entry name" value="cAMP-dep_PK_reg_su-like"/>
</dbReference>
<dbReference type="Proteomes" id="UP000264006">
    <property type="component" value="Chromosome"/>
</dbReference>
<dbReference type="RefSeq" id="WP_114593840.1">
    <property type="nucleotide sequence ID" value="NZ_CP031165.1"/>
</dbReference>
<dbReference type="GO" id="GO:0005829">
    <property type="term" value="C:cytosol"/>
    <property type="evidence" value="ECO:0007669"/>
    <property type="project" value="TreeGrafter"/>
</dbReference>
<gene>
    <name evidence="2" type="ORF">DVS28_a5045</name>
</gene>
<accession>A0A346Y5F4</accession>
<dbReference type="Pfam" id="PF19458">
    <property type="entry name" value="DUF5995"/>
    <property type="match status" value="1"/>
</dbReference>
<dbReference type="SMART" id="SM00100">
    <property type="entry name" value="cNMP"/>
    <property type="match status" value="1"/>
</dbReference>
<dbReference type="InterPro" id="IPR014710">
    <property type="entry name" value="RmlC-like_jellyroll"/>
</dbReference>
<evidence type="ECO:0000313" key="3">
    <source>
        <dbReference type="Proteomes" id="UP000264006"/>
    </source>
</evidence>
<dbReference type="PANTHER" id="PTHR11635">
    <property type="entry name" value="CAMP-DEPENDENT PROTEIN KINASE REGULATORY CHAIN"/>
    <property type="match status" value="1"/>
</dbReference>
<dbReference type="EMBL" id="CP031165">
    <property type="protein sequence ID" value="AXV09701.1"/>
    <property type="molecule type" value="Genomic_DNA"/>
</dbReference>
<feature type="domain" description="Cyclic nucleotide-binding" evidence="1">
    <location>
        <begin position="510"/>
        <end position="612"/>
    </location>
</feature>
<dbReference type="KEGG" id="euz:DVS28_a5045"/>
<dbReference type="SUPFAM" id="SSF51206">
    <property type="entry name" value="cAMP-binding domain-like"/>
    <property type="match status" value="1"/>
</dbReference>
<dbReference type="PROSITE" id="PS50042">
    <property type="entry name" value="CNMP_BINDING_3"/>
    <property type="match status" value="1"/>
</dbReference>